<proteinExistence type="predicted"/>
<dbReference type="InterPro" id="IPR050524">
    <property type="entry name" value="APC_YAT"/>
</dbReference>
<dbReference type="Pfam" id="PF00324">
    <property type="entry name" value="AA_permease"/>
    <property type="match status" value="1"/>
</dbReference>
<dbReference type="AlphaFoldDB" id="A0AAF1BGG9"/>
<dbReference type="InterPro" id="IPR004840">
    <property type="entry name" value="Amino_acid_permease_CS"/>
</dbReference>
<evidence type="ECO:0000256" key="3">
    <source>
        <dbReference type="ARBA" id="ARBA00022692"/>
    </source>
</evidence>
<keyword evidence="6 7" id="KW-0472">Membrane</keyword>
<keyword evidence="3 7" id="KW-0812">Transmembrane</keyword>
<feature type="transmembrane region" description="Helical" evidence="7">
    <location>
        <begin position="87"/>
        <end position="113"/>
    </location>
</feature>
<evidence type="ECO:0000256" key="5">
    <source>
        <dbReference type="ARBA" id="ARBA00022989"/>
    </source>
</evidence>
<evidence type="ECO:0000259" key="8">
    <source>
        <dbReference type="Pfam" id="PF00324"/>
    </source>
</evidence>
<dbReference type="Proteomes" id="UP000827549">
    <property type="component" value="Chromosome 2"/>
</dbReference>
<evidence type="ECO:0000313" key="10">
    <source>
        <dbReference type="Proteomes" id="UP000827549"/>
    </source>
</evidence>
<feature type="transmembrane region" description="Helical" evidence="7">
    <location>
        <begin position="133"/>
        <end position="159"/>
    </location>
</feature>
<dbReference type="PANTHER" id="PTHR43341:SF1">
    <property type="entry name" value="GENERAL AMINO-ACID PERMEASE GAP1"/>
    <property type="match status" value="1"/>
</dbReference>
<reference evidence="9" key="1">
    <citation type="submission" date="2023-10" db="EMBL/GenBank/DDBJ databases">
        <authorList>
            <person name="Noh H."/>
        </authorList>
    </citation>
    <scope>NUCLEOTIDE SEQUENCE</scope>
    <source>
        <strain evidence="9">DUCC4014</strain>
    </source>
</reference>
<dbReference type="GO" id="GO:0016020">
    <property type="term" value="C:membrane"/>
    <property type="evidence" value="ECO:0007669"/>
    <property type="project" value="UniProtKB-SubCell"/>
</dbReference>
<dbReference type="PROSITE" id="PS00218">
    <property type="entry name" value="AMINO_ACID_PERMEASE_1"/>
    <property type="match status" value="1"/>
</dbReference>
<dbReference type="EMBL" id="CP086715">
    <property type="protein sequence ID" value="WOO78747.1"/>
    <property type="molecule type" value="Genomic_DNA"/>
</dbReference>
<evidence type="ECO:0000256" key="4">
    <source>
        <dbReference type="ARBA" id="ARBA00022970"/>
    </source>
</evidence>
<feature type="transmembrane region" description="Helical" evidence="7">
    <location>
        <begin position="57"/>
        <end position="75"/>
    </location>
</feature>
<keyword evidence="4" id="KW-0029">Amino-acid transport</keyword>
<dbReference type="GeneID" id="87805534"/>
<keyword evidence="10" id="KW-1185">Reference proteome</keyword>
<dbReference type="GO" id="GO:0015171">
    <property type="term" value="F:amino acid transmembrane transporter activity"/>
    <property type="evidence" value="ECO:0007669"/>
    <property type="project" value="TreeGrafter"/>
</dbReference>
<feature type="transmembrane region" description="Helical" evidence="7">
    <location>
        <begin position="498"/>
        <end position="514"/>
    </location>
</feature>
<keyword evidence="5 7" id="KW-1133">Transmembrane helix</keyword>
<comment type="subcellular location">
    <subcellularLocation>
        <location evidence="1">Membrane</location>
        <topology evidence="1">Multi-pass membrane protein</topology>
    </subcellularLocation>
</comment>
<evidence type="ECO:0000256" key="1">
    <source>
        <dbReference type="ARBA" id="ARBA00004141"/>
    </source>
</evidence>
<organism evidence="9 10">
    <name type="scientific">Vanrija pseudolonga</name>
    <dbReference type="NCBI Taxonomy" id="143232"/>
    <lineage>
        <taxon>Eukaryota</taxon>
        <taxon>Fungi</taxon>
        <taxon>Dikarya</taxon>
        <taxon>Basidiomycota</taxon>
        <taxon>Agaricomycotina</taxon>
        <taxon>Tremellomycetes</taxon>
        <taxon>Trichosporonales</taxon>
        <taxon>Trichosporonaceae</taxon>
        <taxon>Vanrija</taxon>
    </lineage>
</organism>
<feature type="transmembrane region" description="Helical" evidence="7">
    <location>
        <begin position="387"/>
        <end position="405"/>
    </location>
</feature>
<feature type="transmembrane region" description="Helical" evidence="7">
    <location>
        <begin position="459"/>
        <end position="478"/>
    </location>
</feature>
<dbReference type="PANTHER" id="PTHR43341">
    <property type="entry name" value="AMINO ACID PERMEASE"/>
    <property type="match status" value="1"/>
</dbReference>
<feature type="domain" description="Amino acid permease/ SLC12A" evidence="8">
    <location>
        <begin position="56"/>
        <end position="517"/>
    </location>
</feature>
<dbReference type="RefSeq" id="XP_062624779.1">
    <property type="nucleotide sequence ID" value="XM_062768795.1"/>
</dbReference>
<gene>
    <name evidence="9" type="primary">DIP5_1</name>
    <name evidence="9" type="ORF">LOC62_02G002286</name>
</gene>
<accession>A0AAF1BGG9</accession>
<dbReference type="PIRSF" id="PIRSF006060">
    <property type="entry name" value="AA_transporter"/>
    <property type="match status" value="1"/>
</dbReference>
<keyword evidence="2" id="KW-0813">Transport</keyword>
<dbReference type="InterPro" id="IPR004841">
    <property type="entry name" value="AA-permease/SLC12A_dom"/>
</dbReference>
<feature type="transmembrane region" description="Helical" evidence="7">
    <location>
        <begin position="196"/>
        <end position="215"/>
    </location>
</feature>
<protein>
    <submittedName>
        <fullName evidence="9">Dicarboxylic amino acid permease</fullName>
    </submittedName>
</protein>
<name>A0AAF1BGG9_9TREE</name>
<feature type="transmembrane region" description="Helical" evidence="7">
    <location>
        <begin position="417"/>
        <end position="438"/>
    </location>
</feature>
<feature type="transmembrane region" description="Helical" evidence="7">
    <location>
        <begin position="339"/>
        <end position="361"/>
    </location>
</feature>
<feature type="transmembrane region" description="Helical" evidence="7">
    <location>
        <begin position="171"/>
        <end position="190"/>
    </location>
</feature>
<dbReference type="Gene3D" id="1.20.1740.10">
    <property type="entry name" value="Amino acid/polyamine transporter I"/>
    <property type="match status" value="1"/>
</dbReference>
<feature type="transmembrane region" description="Helical" evidence="7">
    <location>
        <begin position="290"/>
        <end position="309"/>
    </location>
</feature>
<evidence type="ECO:0000256" key="6">
    <source>
        <dbReference type="ARBA" id="ARBA00023136"/>
    </source>
</evidence>
<sequence length="557" mass="60578">MAAYDDTKDLAATGITPVVDSHGDVESQPDNTKYDTLVDVNTGLYDGVHRGMEQRHLQMYALAGTLGTGLFLTSGKAISHGGPAGALLAYITMGAIIFSMNVCLGEMATYAPISGGYLHFAERWLHPSVGFALGWQGVLGGCVSNASEVVAAAILISFWDTNFSTAHQVGYIIALIVVCGVINFLGVRWFGESEFWFALIKIALIVGLILAGLIVDLGGGPNHDRIGFRYWKDPGAFNAYVVPGSTGKFLGWFANLITAAYSFSGIEFIGMAAAEVKNPRVSIPKAVRRLFIRLTLFYVLGILIVGMLVPSNDPKLLQSTGTAASSPFVLAFSRAGIKVLPSIINAAVLTSAISACSTGIFNSSRKLYGLALRGQGPSIFARTTAKGLPWVAVSFVSFWMLLAFLSLSDGSNAALEWLSNITTLASFINWMAIAATFIRFKKGLEAQGIDRKSLHYYSSLQPFHAWFCLIALSIIVFFSGWKVFIHGHWSAPSFVSNYLNLPFFFVLMAGYALFKRDPWLRPDQLDFFSNIPTDDEVAYEEPPPKNAFMKVVNYVFT</sequence>
<evidence type="ECO:0000256" key="2">
    <source>
        <dbReference type="ARBA" id="ARBA00022448"/>
    </source>
</evidence>
<dbReference type="FunFam" id="1.20.1740.10:FF:000006">
    <property type="entry name" value="General amino acid permease"/>
    <property type="match status" value="1"/>
</dbReference>
<evidence type="ECO:0000313" key="9">
    <source>
        <dbReference type="EMBL" id="WOO78747.1"/>
    </source>
</evidence>
<evidence type="ECO:0000256" key="7">
    <source>
        <dbReference type="SAM" id="Phobius"/>
    </source>
</evidence>